<dbReference type="CDD" id="cd13922">
    <property type="entry name" value="Azurin"/>
    <property type="match status" value="1"/>
</dbReference>
<dbReference type="Pfam" id="PF00127">
    <property type="entry name" value="Copper-bind"/>
    <property type="match status" value="1"/>
</dbReference>
<evidence type="ECO:0000256" key="8">
    <source>
        <dbReference type="SAM" id="SignalP"/>
    </source>
</evidence>
<keyword evidence="7" id="KW-1015">Disulfide bond</keyword>
<dbReference type="GO" id="GO:0005507">
    <property type="term" value="F:copper ion binding"/>
    <property type="evidence" value="ECO:0007669"/>
    <property type="project" value="InterPro"/>
</dbReference>
<dbReference type="Proteomes" id="UP000494269">
    <property type="component" value="Unassembled WGS sequence"/>
</dbReference>
<dbReference type="InterPro" id="IPR008972">
    <property type="entry name" value="Cupredoxin"/>
</dbReference>
<keyword evidence="3" id="KW-0479">Metal-binding</keyword>
<evidence type="ECO:0000313" key="10">
    <source>
        <dbReference type="EMBL" id="CAB3659262.1"/>
    </source>
</evidence>
<dbReference type="InterPro" id="IPR050845">
    <property type="entry name" value="Cu-binding_ET"/>
</dbReference>
<protein>
    <recommendedName>
        <fullName evidence="9">Blue (type 1) copper domain-containing protein</fullName>
    </recommendedName>
</protein>
<evidence type="ECO:0000256" key="7">
    <source>
        <dbReference type="ARBA" id="ARBA00023157"/>
    </source>
</evidence>
<gene>
    <name evidence="10" type="ORF">LMG3441_00468</name>
</gene>
<feature type="chain" id="PRO_5028867150" description="Blue (type 1) copper domain-containing protein" evidence="8">
    <location>
        <begin position="21"/>
        <end position="183"/>
    </location>
</feature>
<evidence type="ECO:0000256" key="2">
    <source>
        <dbReference type="ARBA" id="ARBA00022448"/>
    </source>
</evidence>
<dbReference type="RefSeq" id="WP_254600407.1">
    <property type="nucleotide sequence ID" value="NZ_CADIJQ010000001.1"/>
</dbReference>
<name>A0A6S6Z609_9BURK</name>
<evidence type="ECO:0000256" key="5">
    <source>
        <dbReference type="ARBA" id="ARBA00022982"/>
    </source>
</evidence>
<keyword evidence="4" id="KW-0574">Periplasm</keyword>
<proteinExistence type="predicted"/>
<comment type="subcellular location">
    <subcellularLocation>
        <location evidence="1">Periplasm</location>
    </subcellularLocation>
</comment>
<evidence type="ECO:0000256" key="3">
    <source>
        <dbReference type="ARBA" id="ARBA00022723"/>
    </source>
</evidence>
<organism evidence="10 11">
    <name type="scientific">Achromobacter kerstersii</name>
    <dbReference type="NCBI Taxonomy" id="1353890"/>
    <lineage>
        <taxon>Bacteria</taxon>
        <taxon>Pseudomonadati</taxon>
        <taxon>Pseudomonadota</taxon>
        <taxon>Betaproteobacteria</taxon>
        <taxon>Burkholderiales</taxon>
        <taxon>Alcaligenaceae</taxon>
        <taxon>Achromobacter</taxon>
    </lineage>
</organism>
<dbReference type="InterPro" id="IPR014068">
    <property type="entry name" value="Azurin"/>
</dbReference>
<keyword evidence="11" id="KW-1185">Reference proteome</keyword>
<reference evidence="10 11" key="1">
    <citation type="submission" date="2020-04" db="EMBL/GenBank/DDBJ databases">
        <authorList>
            <person name="De Canck E."/>
        </authorList>
    </citation>
    <scope>NUCLEOTIDE SEQUENCE [LARGE SCALE GENOMIC DNA]</scope>
    <source>
        <strain evidence="10 11">LMG 3441</strain>
    </source>
</reference>
<dbReference type="SUPFAM" id="SSF49503">
    <property type="entry name" value="Cupredoxins"/>
    <property type="match status" value="1"/>
</dbReference>
<keyword evidence="2" id="KW-0813">Transport</keyword>
<dbReference type="InterPro" id="IPR000923">
    <property type="entry name" value="BlueCu_1"/>
</dbReference>
<feature type="signal peptide" evidence="8">
    <location>
        <begin position="1"/>
        <end position="20"/>
    </location>
</feature>
<dbReference type="EMBL" id="CADIJQ010000001">
    <property type="protein sequence ID" value="CAB3659262.1"/>
    <property type="molecule type" value="Genomic_DNA"/>
</dbReference>
<keyword evidence="5" id="KW-0249">Electron transport</keyword>
<evidence type="ECO:0000256" key="1">
    <source>
        <dbReference type="ARBA" id="ARBA00004418"/>
    </source>
</evidence>
<dbReference type="GO" id="GO:0009055">
    <property type="term" value="F:electron transfer activity"/>
    <property type="evidence" value="ECO:0007669"/>
    <property type="project" value="InterPro"/>
</dbReference>
<dbReference type="PANTHER" id="PTHR38439:SF2">
    <property type="entry name" value="OUTER MEMBRANE PROTEIN H.8"/>
    <property type="match status" value="1"/>
</dbReference>
<keyword evidence="8" id="KW-0732">Signal</keyword>
<evidence type="ECO:0000313" key="11">
    <source>
        <dbReference type="Proteomes" id="UP000494269"/>
    </source>
</evidence>
<dbReference type="NCBIfam" id="TIGR02695">
    <property type="entry name" value="azurin"/>
    <property type="match status" value="1"/>
</dbReference>
<dbReference type="InterPro" id="IPR028871">
    <property type="entry name" value="BlueCu_1_BS"/>
</dbReference>
<dbReference type="PANTHER" id="PTHR38439">
    <property type="entry name" value="AURACYANIN-B"/>
    <property type="match status" value="1"/>
</dbReference>
<dbReference type="PROSITE" id="PS00196">
    <property type="entry name" value="COPPER_BLUE"/>
    <property type="match status" value="1"/>
</dbReference>
<dbReference type="Gene3D" id="2.60.40.420">
    <property type="entry name" value="Cupredoxins - blue copper proteins"/>
    <property type="match status" value="1"/>
</dbReference>
<dbReference type="GO" id="GO:0042597">
    <property type="term" value="C:periplasmic space"/>
    <property type="evidence" value="ECO:0007669"/>
    <property type="project" value="UniProtKB-SubCell"/>
</dbReference>
<evidence type="ECO:0000256" key="4">
    <source>
        <dbReference type="ARBA" id="ARBA00022764"/>
    </source>
</evidence>
<evidence type="ECO:0000256" key="6">
    <source>
        <dbReference type="ARBA" id="ARBA00023008"/>
    </source>
</evidence>
<keyword evidence="6" id="KW-0186">Copper</keyword>
<dbReference type="AlphaFoldDB" id="A0A6S6Z609"/>
<evidence type="ECO:0000259" key="9">
    <source>
        <dbReference type="Pfam" id="PF00127"/>
    </source>
</evidence>
<feature type="domain" description="Blue (type 1) copper" evidence="9">
    <location>
        <begin position="57"/>
        <end position="181"/>
    </location>
</feature>
<accession>A0A6S6Z609</accession>
<sequence length="183" mass="18979">MHSRLTLALASLLFAGAAQAAPAGLASHSDANASANASTHASANTPAAIPAVAPAACAIDVEGRPGKQFGPDHIVVPSTCTEFTVRLIHTGKNSKEKAGHNWVLTKTEDIDAVMVDGIKAGVQHEFLAPGDARILAKTPMLGGGETATVTFPVSRLRAGQSYTYYCSFPAHAQHMRGTLVLQP</sequence>